<organism evidence="9">
    <name type="scientific">marine metagenome</name>
    <dbReference type="NCBI Taxonomy" id="408172"/>
    <lineage>
        <taxon>unclassified sequences</taxon>
        <taxon>metagenomes</taxon>
        <taxon>ecological metagenomes</taxon>
    </lineage>
</organism>
<dbReference type="PANTHER" id="PTHR42693:SF42">
    <property type="entry name" value="ARYLSULFATASE G"/>
    <property type="match status" value="1"/>
</dbReference>
<dbReference type="Pfam" id="PF00884">
    <property type="entry name" value="Sulfatase"/>
    <property type="match status" value="1"/>
</dbReference>
<dbReference type="GO" id="GO:0046872">
    <property type="term" value="F:metal ion binding"/>
    <property type="evidence" value="ECO:0007669"/>
    <property type="project" value="UniProtKB-KW"/>
</dbReference>
<keyword evidence="5" id="KW-0378">Hydrolase</keyword>
<gene>
    <name evidence="9" type="ORF">METZ01_LOCUS210003</name>
</gene>
<evidence type="ECO:0000256" key="6">
    <source>
        <dbReference type="ARBA" id="ARBA00022837"/>
    </source>
</evidence>
<evidence type="ECO:0000313" key="9">
    <source>
        <dbReference type="EMBL" id="SVB57149.1"/>
    </source>
</evidence>
<evidence type="ECO:0000256" key="4">
    <source>
        <dbReference type="ARBA" id="ARBA00022729"/>
    </source>
</evidence>
<evidence type="ECO:0000256" key="5">
    <source>
        <dbReference type="ARBA" id="ARBA00022801"/>
    </source>
</evidence>
<comment type="cofactor">
    <cofactor evidence="1">
        <name>Ca(2+)</name>
        <dbReference type="ChEBI" id="CHEBI:29108"/>
    </cofactor>
</comment>
<dbReference type="PANTHER" id="PTHR42693">
    <property type="entry name" value="ARYLSULFATASE FAMILY MEMBER"/>
    <property type="match status" value="1"/>
</dbReference>
<keyword evidence="6" id="KW-0106">Calcium</keyword>
<dbReference type="SUPFAM" id="SSF53649">
    <property type="entry name" value="Alkaline phosphatase-like"/>
    <property type="match status" value="1"/>
</dbReference>
<comment type="similarity">
    <text evidence="2">Belongs to the sulfatase family.</text>
</comment>
<proteinExistence type="inferred from homology"/>
<dbReference type="Gene3D" id="3.40.720.10">
    <property type="entry name" value="Alkaline Phosphatase, subunit A"/>
    <property type="match status" value="1"/>
</dbReference>
<dbReference type="EMBL" id="UINC01047636">
    <property type="protein sequence ID" value="SVB57149.1"/>
    <property type="molecule type" value="Genomic_DNA"/>
</dbReference>
<dbReference type="InterPro" id="IPR050738">
    <property type="entry name" value="Sulfatase"/>
</dbReference>
<dbReference type="InterPro" id="IPR000917">
    <property type="entry name" value="Sulfatase_N"/>
</dbReference>
<dbReference type="GO" id="GO:0004065">
    <property type="term" value="F:arylsulfatase activity"/>
    <property type="evidence" value="ECO:0007669"/>
    <property type="project" value="TreeGrafter"/>
</dbReference>
<feature type="compositionally biased region" description="Gly residues" evidence="7">
    <location>
        <begin position="171"/>
        <end position="180"/>
    </location>
</feature>
<evidence type="ECO:0000256" key="1">
    <source>
        <dbReference type="ARBA" id="ARBA00001913"/>
    </source>
</evidence>
<evidence type="ECO:0000256" key="2">
    <source>
        <dbReference type="ARBA" id="ARBA00008779"/>
    </source>
</evidence>
<reference evidence="9" key="1">
    <citation type="submission" date="2018-05" db="EMBL/GenBank/DDBJ databases">
        <authorList>
            <person name="Lanie J.A."/>
            <person name="Ng W.-L."/>
            <person name="Kazmierczak K.M."/>
            <person name="Andrzejewski T.M."/>
            <person name="Davidsen T.M."/>
            <person name="Wayne K.J."/>
            <person name="Tettelin H."/>
            <person name="Glass J.I."/>
            <person name="Rusch D."/>
            <person name="Podicherti R."/>
            <person name="Tsui H.-C.T."/>
            <person name="Winkler M.E."/>
        </authorList>
    </citation>
    <scope>NUCLEOTIDE SEQUENCE</scope>
</reference>
<protein>
    <recommendedName>
        <fullName evidence="8">Sulfatase N-terminal domain-containing protein</fullName>
    </recommendedName>
</protein>
<feature type="region of interest" description="Disordered" evidence="7">
    <location>
        <begin position="158"/>
        <end position="189"/>
    </location>
</feature>
<dbReference type="CDD" id="cd16144">
    <property type="entry name" value="ARS_like"/>
    <property type="match status" value="1"/>
</dbReference>
<accession>A0A382F377</accession>
<name>A0A382F377_9ZZZZ</name>
<sequence length="460" mass="51330">MKNTVLRSTVIAAAVAAMLGGSAFAGPVHKDADSKLPNFVVILTDDQSWVGTSLQIIPEDTRTRSDYFRTPNIERLGAMGMRFTQGYSPAASCCPTRRSIQTGQTPARHEYHKDRENWTTTYLRQLNITRMLKAANSRYQTAHFGKWDHRYDEVSPHQQGYDFSDGYTGNRTGGSKGSGGPAASPDPKRIDTITDQALHFIDRQHATDTPFYLQLSHYAVHLDIFYNQSTLERFQKVAPGRKHNMPEFAAMTGDMDASIGRILDKLVKLDLMKNTYVFFLSDNGGRTTIPKAPTRKAPRNAPLRDGKHSFYEGGIRVPFIVAGPSVKLGSVCTLPVTGLDILPTLADLTDYKEPLPSNIDGGSMRAVLHNEGKGMIQRANPFLVFHQAVDRTAISAIRLGDFKLVKTWKKDRLELFNLSKDISEANDLSRQNPMQTEKLHSLLSDFLKQVGAETRRTKTK</sequence>
<evidence type="ECO:0000256" key="3">
    <source>
        <dbReference type="ARBA" id="ARBA00022723"/>
    </source>
</evidence>
<keyword evidence="4" id="KW-0732">Signal</keyword>
<dbReference type="InterPro" id="IPR017850">
    <property type="entry name" value="Alkaline_phosphatase_core_sf"/>
</dbReference>
<evidence type="ECO:0000259" key="8">
    <source>
        <dbReference type="Pfam" id="PF00884"/>
    </source>
</evidence>
<evidence type="ECO:0000256" key="7">
    <source>
        <dbReference type="SAM" id="MobiDB-lite"/>
    </source>
</evidence>
<keyword evidence="3" id="KW-0479">Metal-binding</keyword>
<feature type="domain" description="Sulfatase N-terminal" evidence="8">
    <location>
        <begin position="37"/>
        <end position="351"/>
    </location>
</feature>
<dbReference type="Gene3D" id="3.30.1120.10">
    <property type="match status" value="1"/>
</dbReference>
<dbReference type="AlphaFoldDB" id="A0A382F377"/>